<dbReference type="Gene3D" id="1.20.1270.90">
    <property type="entry name" value="AF1782-like"/>
    <property type="match status" value="2"/>
</dbReference>
<feature type="transmembrane region" description="Helical" evidence="2">
    <location>
        <begin position="489"/>
        <end position="508"/>
    </location>
</feature>
<accession>A0AAW5KPM1</accession>
<evidence type="ECO:0000313" key="5">
    <source>
        <dbReference type="Proteomes" id="UP001206236"/>
    </source>
</evidence>
<name>A0AAW5KPM1_9FIRM</name>
<sequence length="512" mass="53965">MKKTRIFSTMLATVICMASLPAINVFAANQQRTTTLDLTVAGFQNDQKNEDEGWSWDADTLTLTLDNVDFSTGNKSSIKVDGLKSTTILFKGENKLESSATIISRTDRGSKDTGLTLKGEAKESKLSLVETGNLPSMDQPNITFESGTVDIQGGAAITLYTIKVMEAAVNIDTTMADPQDGWNDGLYANGSIEIYGGEVNVKAGRIGLFVVGIGAPEPKTGLRIEGGKLDLEGGLADVYLGSGNVKNGIISAGDITLKGKKGIFLYDCEKCEITGGTFHVDECEDPFMAHKDSSGVFEIADADYTKVDKAEEAAKALNKDNYVDFTAVEKALEAIDRTKNLTQQSDVDKMAKDINDAVEALVYKSADYTELDKAEKAAKALNKDDYEDFSEVEKALAAIDRTKNITEQADVDAMAKAINDAVANLVKKTPASSQPDSVSSSDASSDTSSSASDSSASDSSSSDSKATDSKSDSSSKAASNASNTNPSTGVAGGAFALALLSGAAVVMAKKKK</sequence>
<keyword evidence="3" id="KW-0732">Signal</keyword>
<dbReference type="NCBIfam" id="NF033846">
    <property type="entry name" value="Rumino_NPXTG"/>
    <property type="match status" value="1"/>
</dbReference>
<protein>
    <submittedName>
        <fullName evidence="4">NPXTG-anchored protein</fullName>
    </submittedName>
</protein>
<dbReference type="EMBL" id="JANGCN010000027">
    <property type="protein sequence ID" value="MCQ5153834.1"/>
    <property type="molecule type" value="Genomic_DNA"/>
</dbReference>
<evidence type="ECO:0000313" key="4">
    <source>
        <dbReference type="EMBL" id="MCQ5153834.1"/>
    </source>
</evidence>
<keyword evidence="2" id="KW-1133">Transmembrane helix</keyword>
<dbReference type="RefSeq" id="WP_256322348.1">
    <property type="nucleotide sequence ID" value="NZ_JANGCN010000027.1"/>
</dbReference>
<organism evidence="4 5">
    <name type="scientific">Ruminococcus bicirculans</name>
    <name type="common">ex Wegman et al. 2014</name>
    <dbReference type="NCBI Taxonomy" id="1160721"/>
    <lineage>
        <taxon>Bacteria</taxon>
        <taxon>Bacillati</taxon>
        <taxon>Bacillota</taxon>
        <taxon>Clostridia</taxon>
        <taxon>Eubacteriales</taxon>
        <taxon>Oscillospiraceae</taxon>
        <taxon>Ruminococcus</taxon>
    </lineage>
</organism>
<evidence type="ECO:0000256" key="3">
    <source>
        <dbReference type="SAM" id="SignalP"/>
    </source>
</evidence>
<keyword evidence="2" id="KW-0472">Membrane</keyword>
<feature type="compositionally biased region" description="Low complexity" evidence="1">
    <location>
        <begin position="430"/>
        <end position="464"/>
    </location>
</feature>
<proteinExistence type="predicted"/>
<feature type="region of interest" description="Disordered" evidence="1">
    <location>
        <begin position="428"/>
        <end position="489"/>
    </location>
</feature>
<feature type="signal peptide" evidence="3">
    <location>
        <begin position="1"/>
        <end position="27"/>
    </location>
</feature>
<evidence type="ECO:0000256" key="2">
    <source>
        <dbReference type="SAM" id="Phobius"/>
    </source>
</evidence>
<feature type="compositionally biased region" description="Low complexity" evidence="1">
    <location>
        <begin position="474"/>
        <end position="489"/>
    </location>
</feature>
<keyword evidence="2" id="KW-0812">Transmembrane</keyword>
<reference evidence="4" key="1">
    <citation type="submission" date="2022-06" db="EMBL/GenBank/DDBJ databases">
        <title>Isolation of gut microbiota from human fecal samples.</title>
        <authorList>
            <person name="Pamer E.G."/>
            <person name="Barat B."/>
            <person name="Waligurski E."/>
            <person name="Medina S."/>
            <person name="Paddock L."/>
            <person name="Mostad J."/>
        </authorList>
    </citation>
    <scope>NUCLEOTIDE SEQUENCE</scope>
    <source>
        <strain evidence="4">DFI.5.57</strain>
    </source>
</reference>
<feature type="chain" id="PRO_5043520929" evidence="3">
    <location>
        <begin position="28"/>
        <end position="512"/>
    </location>
</feature>
<evidence type="ECO:0000256" key="1">
    <source>
        <dbReference type="SAM" id="MobiDB-lite"/>
    </source>
</evidence>
<dbReference type="AlphaFoldDB" id="A0AAW5KPM1"/>
<comment type="caution">
    <text evidence="4">The sequence shown here is derived from an EMBL/GenBank/DDBJ whole genome shotgun (WGS) entry which is preliminary data.</text>
</comment>
<gene>
    <name evidence="4" type="ORF">NE632_11025</name>
</gene>
<dbReference type="Proteomes" id="UP001206236">
    <property type="component" value="Unassembled WGS sequence"/>
</dbReference>